<sequence length="241" mass="26741">MPPLECLHHRSGQALLGPCQGSSLLQVKHGCWTKTYGEGGCLPGYWHPSALLIASPTSIRSLFCTVSSSRYLQPPALHGYNRGGLQVPRPVCRRSPEGQEERCQVTGILASAVEQNDEWNGGRAGGPSSLCRCNQDDVMADVLIRREKTQREHSHVPTEAVTEEMELKAEDPRGCLQPSEARREAVKPPPLQVPGRARPCGDTFDFELLAFRSERQYVCVFQSTQFVIVFTEHSQETNTQL</sequence>
<dbReference type="RefSeq" id="XP_032323370.1">
    <property type="nucleotide sequence ID" value="XM_032467479.1"/>
</dbReference>
<reference evidence="3" key="1">
    <citation type="submission" date="2025-08" db="UniProtKB">
        <authorList>
            <consortium name="RefSeq"/>
        </authorList>
    </citation>
    <scope>IDENTIFICATION</scope>
    <source>
        <tissue evidence="3">Ear skin</tissue>
    </source>
</reference>
<name>A0A8B8S0W1_CAMFR</name>
<keyword evidence="2" id="KW-1185">Reference proteome</keyword>
<dbReference type="GeneID" id="116659661"/>
<gene>
    <name evidence="3" type="primary">LOC116659661</name>
</gene>
<accession>A0A8B8S0W1</accession>
<feature type="region of interest" description="Disordered" evidence="1">
    <location>
        <begin position="148"/>
        <end position="197"/>
    </location>
</feature>
<protein>
    <submittedName>
        <fullName evidence="3">Uncharacterized protein LOC116659661</fullName>
    </submittedName>
</protein>
<dbReference type="KEGG" id="cfr:116659661"/>
<evidence type="ECO:0000313" key="3">
    <source>
        <dbReference type="RefSeq" id="XP_032323370.1"/>
    </source>
</evidence>
<evidence type="ECO:0000256" key="1">
    <source>
        <dbReference type="SAM" id="MobiDB-lite"/>
    </source>
</evidence>
<dbReference type="Proteomes" id="UP000694856">
    <property type="component" value="Chromosome 24"/>
</dbReference>
<organism evidence="2 3">
    <name type="scientific">Camelus ferus</name>
    <name type="common">Wild bactrian camel</name>
    <name type="synonym">Camelus bactrianus ferus</name>
    <dbReference type="NCBI Taxonomy" id="419612"/>
    <lineage>
        <taxon>Eukaryota</taxon>
        <taxon>Metazoa</taxon>
        <taxon>Chordata</taxon>
        <taxon>Craniata</taxon>
        <taxon>Vertebrata</taxon>
        <taxon>Euteleostomi</taxon>
        <taxon>Mammalia</taxon>
        <taxon>Eutheria</taxon>
        <taxon>Laurasiatheria</taxon>
        <taxon>Artiodactyla</taxon>
        <taxon>Tylopoda</taxon>
        <taxon>Camelidae</taxon>
        <taxon>Camelus</taxon>
    </lineage>
</organism>
<evidence type="ECO:0000313" key="2">
    <source>
        <dbReference type="Proteomes" id="UP000694856"/>
    </source>
</evidence>
<dbReference type="AlphaFoldDB" id="A0A8B8S0W1"/>
<proteinExistence type="predicted"/>